<dbReference type="GeneID" id="30145023"/>
<gene>
    <name evidence="2" type="ORF">BABINDRAFT_145599</name>
</gene>
<dbReference type="RefSeq" id="XP_018984946.1">
    <property type="nucleotide sequence ID" value="XM_019127170.1"/>
</dbReference>
<keyword evidence="3" id="KW-1185">Reference proteome</keyword>
<accession>A0A1E3QPQ7</accession>
<reference evidence="3" key="1">
    <citation type="submission" date="2016-05" db="EMBL/GenBank/DDBJ databases">
        <title>Comparative genomics of biotechnologically important yeasts.</title>
        <authorList>
            <consortium name="DOE Joint Genome Institute"/>
            <person name="Riley R."/>
            <person name="Haridas S."/>
            <person name="Wolfe K.H."/>
            <person name="Lopes M.R."/>
            <person name="Hittinger C.T."/>
            <person name="Goker M."/>
            <person name="Salamov A."/>
            <person name="Wisecaver J."/>
            <person name="Long T.M."/>
            <person name="Aerts A.L."/>
            <person name="Barry K."/>
            <person name="Choi C."/>
            <person name="Clum A."/>
            <person name="Coughlan A.Y."/>
            <person name="Deshpande S."/>
            <person name="Douglass A.P."/>
            <person name="Hanson S.J."/>
            <person name="Klenk H.-P."/>
            <person name="Labutti K."/>
            <person name="Lapidus A."/>
            <person name="Lindquist E."/>
            <person name="Lipzen A."/>
            <person name="Meier-Kolthoff J.P."/>
            <person name="Ohm R.A."/>
            <person name="Otillar R.P."/>
            <person name="Pangilinan J."/>
            <person name="Peng Y."/>
            <person name="Rokas A."/>
            <person name="Rosa C.A."/>
            <person name="Scheuner C."/>
            <person name="Sibirny A.A."/>
            <person name="Slot J.C."/>
            <person name="Stielow J.B."/>
            <person name="Sun H."/>
            <person name="Kurtzman C.P."/>
            <person name="Blackwell M."/>
            <person name="Grigoriev I.V."/>
            <person name="Jeffries T.W."/>
        </authorList>
    </citation>
    <scope>NUCLEOTIDE SEQUENCE [LARGE SCALE GENOMIC DNA]</scope>
    <source>
        <strain evidence="3">NRRL Y-12698</strain>
    </source>
</reference>
<organism evidence="2 3">
    <name type="scientific">Babjeviella inositovora NRRL Y-12698</name>
    <dbReference type="NCBI Taxonomy" id="984486"/>
    <lineage>
        <taxon>Eukaryota</taxon>
        <taxon>Fungi</taxon>
        <taxon>Dikarya</taxon>
        <taxon>Ascomycota</taxon>
        <taxon>Saccharomycotina</taxon>
        <taxon>Pichiomycetes</taxon>
        <taxon>Serinales incertae sedis</taxon>
        <taxon>Babjeviella</taxon>
    </lineage>
</organism>
<evidence type="ECO:0000313" key="3">
    <source>
        <dbReference type="Proteomes" id="UP000094336"/>
    </source>
</evidence>
<dbReference type="Proteomes" id="UP000094336">
    <property type="component" value="Unassembled WGS sequence"/>
</dbReference>
<evidence type="ECO:0000256" key="1">
    <source>
        <dbReference type="SAM" id="MobiDB-lite"/>
    </source>
</evidence>
<feature type="region of interest" description="Disordered" evidence="1">
    <location>
        <begin position="1"/>
        <end position="47"/>
    </location>
</feature>
<feature type="region of interest" description="Disordered" evidence="1">
    <location>
        <begin position="170"/>
        <end position="189"/>
    </location>
</feature>
<dbReference type="AlphaFoldDB" id="A0A1E3QPQ7"/>
<feature type="compositionally biased region" description="Polar residues" evidence="1">
    <location>
        <begin position="1"/>
        <end position="10"/>
    </location>
</feature>
<dbReference type="EMBL" id="KV454432">
    <property type="protein sequence ID" value="ODQ79618.1"/>
    <property type="molecule type" value="Genomic_DNA"/>
</dbReference>
<proteinExistence type="predicted"/>
<evidence type="ECO:0000313" key="2">
    <source>
        <dbReference type="EMBL" id="ODQ79618.1"/>
    </source>
</evidence>
<protein>
    <submittedName>
        <fullName evidence="2">Uncharacterized protein</fullName>
    </submittedName>
</protein>
<sequence length="234" mass="26054">MLNSFDTSKISAKPLTKVLTSSPSVPSPEGPGQGKIKPLMTNSPGIEMEGLEPLKSYPSEFLRDIRFASSDTARPTPEVRKMAANNSSFLSYDLEPYISEGRSTTQDLPSSLAGDFNSEPGDFYTDYDSDSDCSLDDYQYEDCMDEKILFYGTPVSCIGEFVPGDLTQAVTSGPPISTPDKSFDTPKDTRPNFKEQIRYLKSSVIPWGKFKGYYDTRSLVCAHKVYHAKRLTKW</sequence>
<name>A0A1E3QPQ7_9ASCO</name>